<reference evidence="5 6" key="1">
    <citation type="submission" date="2018-03" db="EMBL/GenBank/DDBJ databases">
        <title>Pantoea intestinalis SRCM103226 isolated form the mealworm.</title>
        <authorList>
            <person name="Jeong D.-Y."/>
            <person name="Kim J.W."/>
        </authorList>
    </citation>
    <scope>NUCLEOTIDE SEQUENCE [LARGE SCALE GENOMIC DNA]</scope>
    <source>
        <strain evidence="5 6">SRCM103226</strain>
    </source>
</reference>
<evidence type="ECO:0000259" key="4">
    <source>
        <dbReference type="PROSITE" id="PS50075"/>
    </source>
</evidence>
<dbReference type="Pfam" id="PF00975">
    <property type="entry name" value="Thioesterase"/>
    <property type="match status" value="1"/>
</dbReference>
<dbReference type="InterPro" id="IPR009081">
    <property type="entry name" value="PP-bd_ACP"/>
</dbReference>
<evidence type="ECO:0000256" key="3">
    <source>
        <dbReference type="ARBA" id="ARBA00022553"/>
    </source>
</evidence>
<dbReference type="NCBIfam" id="TIGR01733">
    <property type="entry name" value="AA-adenyl-dom"/>
    <property type="match status" value="2"/>
</dbReference>
<evidence type="ECO:0000256" key="2">
    <source>
        <dbReference type="ARBA" id="ARBA00022450"/>
    </source>
</evidence>
<dbReference type="FunFam" id="3.40.50.12780:FF:000012">
    <property type="entry name" value="Non-ribosomal peptide synthetase"/>
    <property type="match status" value="1"/>
</dbReference>
<dbReference type="GO" id="GO:0005829">
    <property type="term" value="C:cytosol"/>
    <property type="evidence" value="ECO:0007669"/>
    <property type="project" value="TreeGrafter"/>
</dbReference>
<dbReference type="Pfam" id="PF00668">
    <property type="entry name" value="Condensation"/>
    <property type="match status" value="3"/>
</dbReference>
<dbReference type="PANTHER" id="PTHR45527">
    <property type="entry name" value="NONRIBOSOMAL PEPTIDE SYNTHETASE"/>
    <property type="match status" value="1"/>
</dbReference>
<accession>A0A6P1PZF6</accession>
<dbReference type="Gene3D" id="3.40.50.980">
    <property type="match status" value="2"/>
</dbReference>
<dbReference type="InterPro" id="IPR045851">
    <property type="entry name" value="AMP-bd_C_sf"/>
</dbReference>
<keyword evidence="2" id="KW-0596">Phosphopantetheine</keyword>
<dbReference type="InterPro" id="IPR000873">
    <property type="entry name" value="AMP-dep_synth/lig_dom"/>
</dbReference>
<dbReference type="InterPro" id="IPR025110">
    <property type="entry name" value="AMP-bd_C"/>
</dbReference>
<gene>
    <name evidence="5" type="primary">lgrD</name>
    <name evidence="5" type="ORF">C7M51_02065</name>
</gene>
<dbReference type="InterPro" id="IPR023213">
    <property type="entry name" value="CAT-like_dom_sf"/>
</dbReference>
<dbReference type="EMBL" id="CP028271">
    <property type="protein sequence ID" value="QHM71773.1"/>
    <property type="molecule type" value="Genomic_DNA"/>
</dbReference>
<dbReference type="Gene3D" id="3.40.50.1820">
    <property type="entry name" value="alpha/beta hydrolase"/>
    <property type="match status" value="1"/>
</dbReference>
<dbReference type="NCBIfam" id="NF003417">
    <property type="entry name" value="PRK04813.1"/>
    <property type="match status" value="2"/>
</dbReference>
<dbReference type="Gene3D" id="2.30.38.10">
    <property type="entry name" value="Luciferase, Domain 3"/>
    <property type="match status" value="1"/>
</dbReference>
<dbReference type="Gene3D" id="1.10.1200.10">
    <property type="entry name" value="ACP-like"/>
    <property type="match status" value="1"/>
</dbReference>
<dbReference type="GO" id="GO:0031177">
    <property type="term" value="F:phosphopantetheine binding"/>
    <property type="evidence" value="ECO:0007669"/>
    <property type="project" value="InterPro"/>
</dbReference>
<dbReference type="Pfam" id="PF00550">
    <property type="entry name" value="PP-binding"/>
    <property type="match status" value="2"/>
</dbReference>
<organism evidence="5 6">
    <name type="scientific">Mixta intestinalis</name>
    <dbReference type="NCBI Taxonomy" id="1615494"/>
    <lineage>
        <taxon>Bacteria</taxon>
        <taxon>Pseudomonadati</taxon>
        <taxon>Pseudomonadota</taxon>
        <taxon>Gammaproteobacteria</taxon>
        <taxon>Enterobacterales</taxon>
        <taxon>Erwiniaceae</taxon>
        <taxon>Mixta</taxon>
    </lineage>
</organism>
<evidence type="ECO:0000256" key="1">
    <source>
        <dbReference type="ARBA" id="ARBA00001957"/>
    </source>
</evidence>
<evidence type="ECO:0000313" key="6">
    <source>
        <dbReference type="Proteomes" id="UP000464053"/>
    </source>
</evidence>
<dbReference type="InterPro" id="IPR042099">
    <property type="entry name" value="ANL_N_sf"/>
</dbReference>
<dbReference type="InterPro" id="IPR029058">
    <property type="entry name" value="AB_hydrolase_fold"/>
</dbReference>
<dbReference type="PROSITE" id="PS50075">
    <property type="entry name" value="CARRIER"/>
    <property type="match status" value="2"/>
</dbReference>
<dbReference type="InterPro" id="IPR001242">
    <property type="entry name" value="Condensation_dom"/>
</dbReference>
<dbReference type="FunFam" id="3.30.300.30:FF:000015">
    <property type="entry name" value="Nonribosomal peptide synthase SidD"/>
    <property type="match status" value="1"/>
</dbReference>
<dbReference type="PROSITE" id="PS00455">
    <property type="entry name" value="AMP_BINDING"/>
    <property type="match status" value="2"/>
</dbReference>
<dbReference type="GO" id="GO:0043041">
    <property type="term" value="P:amino acid activation for nonribosomal peptide biosynthetic process"/>
    <property type="evidence" value="ECO:0007669"/>
    <property type="project" value="TreeGrafter"/>
</dbReference>
<dbReference type="InterPro" id="IPR036736">
    <property type="entry name" value="ACP-like_sf"/>
</dbReference>
<dbReference type="OrthoDB" id="9757559at2"/>
<dbReference type="Gene3D" id="3.30.559.30">
    <property type="entry name" value="Nonribosomal peptide synthetase, condensation domain"/>
    <property type="match status" value="3"/>
</dbReference>
<dbReference type="InterPro" id="IPR020802">
    <property type="entry name" value="TesA-like"/>
</dbReference>
<protein>
    <submittedName>
        <fullName evidence="5">Linear gramicidin synthase subunit D</fullName>
    </submittedName>
</protein>
<dbReference type="FunFam" id="2.30.38.10:FF:000001">
    <property type="entry name" value="Non-ribosomal peptide synthetase PvdI"/>
    <property type="match status" value="2"/>
</dbReference>
<dbReference type="Gene3D" id="3.40.50.12780">
    <property type="entry name" value="N-terminal domain of ligase-like"/>
    <property type="match status" value="1"/>
</dbReference>
<dbReference type="InterPro" id="IPR001031">
    <property type="entry name" value="Thioesterase"/>
</dbReference>
<dbReference type="GO" id="GO:0047527">
    <property type="term" value="F:2,3-dihydroxybenzoate-serine ligase activity"/>
    <property type="evidence" value="ECO:0007669"/>
    <property type="project" value="TreeGrafter"/>
</dbReference>
<dbReference type="SUPFAM" id="SSF53474">
    <property type="entry name" value="alpha/beta-Hydrolases"/>
    <property type="match status" value="1"/>
</dbReference>
<sequence>MTENQQHSYSSSLLTLPLVAAQPGIWMAEQLADSAGTFNVAHYVEFYGEPDCALFAEAIRYGLAAADMVHVHFGENAAGEPEQYLRHHVMADEVPDPQRLDFTDGEDGEARALAWMRADVTRPPSLSGDAPLWHQALIRVAAGEPARWFWYQRFHHLQLDGFSFTALTNWIVTIYQALRRGEPPPPSPFTSFVAVAAEYAALQTSPEWQKSREFWREHAAQLPAPVSLALAEEINATDNTLPLQQTCSLADIDLAGAARATGREAAELLMAGICLYFSRMSGEPRLSIGFPFMRRMGSQALTALGPVVNVLPLQLEMSARTSLNDAATTLAQELKTVRRHQRYEAEQLRRDLQLVGGEGALYGPVLNYKVYHDELWIDGQPTVTHPLAMGPVDDLEVEIAQRQDALQLRLIATPGRYGAETLRQHAGRITHLLQQLFAAPEKAVGDCSLMTAEEAQQIAAWSAGTRIAPDAQQTSVLDWLARRVTRAPNEVAVISGQQRLSWLALHTKSMQMARELIARGIGAEDVVAIALPRSELSVVAIFGVLASGAACLPLDLDYPPERLALMCDDARPALILTVSDTAARLPEHFPLCKLDAPDVQSLLARHASGWITDAERREPLQGEHLAYIIYTSGSTGKPKGVMNNHKGLLNLLTSHAVQLFGPAIAAFNATQPRRIRAGHTASFSFDSSWEPLFCMLMGAELLIFDEEMRRDAWAVVQQMRHTPVDIMDVTPSFLLQMIDAGLLEAGQPAPRLLMIGGEAATPRLWEIMRANPQIAFHNYYGPSEYTIDTLGAAVSDVSQPAIGRPVANTDVWLLDERLQPVPVGVAGELYISGPGIARGYLRRPELTATRFVANPFRPGEVMYRTGDLLRWRVDGQLAFIGRVDDQIKVRGFRVELGEVESALASLAEVSGAAVIAQPQGATWRLVGYCAIADRQVRQRANLVSELQSALAQRLPDYMVPAVLMVLETLPLTVNGKVDRRALPDPGEIARTISREASTPQEHLICQAMAQVLGLNAAGADDDFFVLGGDSISAMSLGNHLRRAGWQLRPKEVFAGRTPAAMARLMTPLDALPEQVVQRSGVVNSLPILRWYHAQGQPLFAHGVWLKTPTALTLARLKSLMTTLTQAHPALGARLSGADLLIDGEGDPQAQCHVQCIDENTDSAAERAFHFAVAQLDAQAGRLWSAVLLEQNDQAVGLVLVIHHLVTDGVSWRVLLETLPLAAEEPASLTLSGNSLVDWSRWLEQHGDRYRAELPFWREMLASPCCWPDAEPLDAHLDTQATRGEIRTLLSPAHSAALSGALPSAWRSRTDVLLLAALLIAWRTCTGQRGLRVNVESHGRPDEIDLSRCVGWLTAEYPLWLSLGDDDDEALNAVRAVKAVTEAVNDYGVGYGVLRWLLPDAPLRDLAQQHPAPVLFNYLGCIGEAGSESWTPHAATGLFRDGLAVYSSPQMPLSHPLEINIFAGQGATPQLAIHWGFARRWLQEETIAALAEAFSDALEQLVTFARVAPQRAQDTLVAAQTGIVGLTEADVEALRRQHGAPGDILPLLPLQQGLLFHVRTRQTAGSYNSLTCLTLRGELTEARLSRALNQLVARYPQLAARFDSELAPQPVQILPLAGDKRLCWPLTCIQLTPDETEAAALAWHEREELKRLLLEGRGPLLHARWLRHVDPQRHTLFLTAHHLVVDGWSTPVVTGDLLTLLNDESARLPAPPVAYGTLVRQLAARDVEACAAAWAGRMAGVSPTLLFGEQPDSGPVTTLIHNLSPAQEQAVQQFCRRHGLTLNTVMQGVWGMLLSIMSGSDEVVFGSPVSGRTASADALDRQVGLFSNTLPVRVTLDMTRPALEQLQALQQSQIALLEYDNIGLADIQRQAGVGTLFDTLLVVENYPAPHQSASSPDALRCEAITNRGYTHYPVTLLVLPGEGIALHLEYRPVLRDPQAWLDRFARLLMQLTAQPDIPLWRWNLLSEQEQDFLHQINQTAHPLAPETLYQAIQRQCATTPDALALLDSEERLTWRQMHDQVCALVQRLQEAGVTAGDVVAVALPRSVRLSLALQAIVALGAAWLPLDVGYPDERLRLMLEDAAPRLVIADSEQATRFADVARCLRFDALAHGAARAPRLPAVDPQQAAYLLYTSGSTGRPKGVLVSHEAIINRLRWMQAAFPLGEQDVVLQKTACSFDVSVWEFFWPLMVGAQLVMAPPEAHRDPQALLQLIEDYHVTILHFVPSMLASWLDALMLQPEAATRCATLRQVFCSGEALSGELARRFRQLLQAPLHNLYGPTEAAVDVSWQPADAATLASLNAAGVPIGRPVWNTRLYILDSWLRPLPPGAPGELWLSGVQLAHGYLKRPDLTASRFVADPFAPGERMYRTGDIARWRTDGAVEYLGRSDDQLKIRGQRIELGEIEQALLSLPGIAQAAVAPRQLSRGAAERDNRQLVAWLIASGERVPDEQTLRLALSACLPAHMVPVRYLFVTQFPLGPSGKLDRKALPLPERIESQGEAPASDSERQVAALFSQLLGVENVCAEDDFFTLGGHSLLAMQLALNLRRCFDRPIAIGQVMAARTVRQLAALMDGEPAAADHSGTDELLTLRNGTGPALFCFHPASGFAWQYSGLLRYLQGDYPIIGLQSPRPTGAIATATDIDAACERHLANLRQRQPHGPYWLLGYSLGGTLAHGVAARLAQQGERVAFLGLLDTWPPEGQDWSGPDEEQAREEVAREQAEFMADAEQESDAHLQAEKQALFSAIVANYQDAVRLLSHASTGYYPGNATLLVATRTLPPGMDPRKTWAPYVAGLDIYLQECEHADILSPQTLVKLGPLLNQLIQPSDTQANGTASGL</sequence>
<dbReference type="Gene3D" id="3.30.300.30">
    <property type="match status" value="2"/>
</dbReference>
<dbReference type="RefSeq" id="WP_160621713.1">
    <property type="nucleotide sequence ID" value="NZ_CP028271.1"/>
</dbReference>
<dbReference type="KEGG" id="mint:C7M51_02065"/>
<feature type="domain" description="Carrier" evidence="4">
    <location>
        <begin position="2499"/>
        <end position="2574"/>
    </location>
</feature>
<feature type="domain" description="Carrier" evidence="4">
    <location>
        <begin position="995"/>
        <end position="1069"/>
    </location>
</feature>
<proteinExistence type="predicted"/>
<dbReference type="Gene3D" id="3.30.559.10">
    <property type="entry name" value="Chloramphenicol acetyltransferase-like domain"/>
    <property type="match status" value="3"/>
</dbReference>
<dbReference type="SMART" id="SM00824">
    <property type="entry name" value="PKS_TE"/>
    <property type="match status" value="1"/>
</dbReference>
<dbReference type="InterPro" id="IPR020806">
    <property type="entry name" value="PKS_PP-bd"/>
</dbReference>
<dbReference type="Pfam" id="PF13193">
    <property type="entry name" value="AMP-binding_C"/>
    <property type="match status" value="1"/>
</dbReference>
<dbReference type="Proteomes" id="UP000464053">
    <property type="component" value="Chromosome"/>
</dbReference>
<dbReference type="InterPro" id="IPR010071">
    <property type="entry name" value="AA_adenyl_dom"/>
</dbReference>
<dbReference type="FunFam" id="3.40.50.980:FF:000002">
    <property type="entry name" value="Enterobactin synthetase component F"/>
    <property type="match status" value="1"/>
</dbReference>
<dbReference type="GO" id="GO:0009366">
    <property type="term" value="C:enterobactin synthetase complex"/>
    <property type="evidence" value="ECO:0007669"/>
    <property type="project" value="TreeGrafter"/>
</dbReference>
<dbReference type="InterPro" id="IPR020845">
    <property type="entry name" value="AMP-binding_CS"/>
</dbReference>
<dbReference type="Pfam" id="PF00501">
    <property type="entry name" value="AMP-binding"/>
    <property type="match status" value="2"/>
</dbReference>
<dbReference type="GO" id="GO:0009239">
    <property type="term" value="P:enterobactin biosynthetic process"/>
    <property type="evidence" value="ECO:0007669"/>
    <property type="project" value="TreeGrafter"/>
</dbReference>
<dbReference type="SUPFAM" id="SSF56801">
    <property type="entry name" value="Acetyl-CoA synthetase-like"/>
    <property type="match status" value="2"/>
</dbReference>
<dbReference type="SUPFAM" id="SSF52777">
    <property type="entry name" value="CoA-dependent acyltransferases"/>
    <property type="match status" value="6"/>
</dbReference>
<dbReference type="SMART" id="SM00823">
    <property type="entry name" value="PKS_PP"/>
    <property type="match status" value="2"/>
</dbReference>
<dbReference type="CDD" id="cd17646">
    <property type="entry name" value="A_NRPS_AB3403-like"/>
    <property type="match status" value="1"/>
</dbReference>
<evidence type="ECO:0000313" key="5">
    <source>
        <dbReference type="EMBL" id="QHM71773.1"/>
    </source>
</evidence>
<dbReference type="CDD" id="cd05930">
    <property type="entry name" value="A_NRPS"/>
    <property type="match status" value="1"/>
</dbReference>
<comment type="cofactor">
    <cofactor evidence="1">
        <name>pantetheine 4'-phosphate</name>
        <dbReference type="ChEBI" id="CHEBI:47942"/>
    </cofactor>
</comment>
<name>A0A6P1PZF6_9GAMM</name>
<keyword evidence="6" id="KW-1185">Reference proteome</keyword>
<dbReference type="SUPFAM" id="SSF47336">
    <property type="entry name" value="ACP-like"/>
    <property type="match status" value="2"/>
</dbReference>
<dbReference type="PANTHER" id="PTHR45527:SF1">
    <property type="entry name" value="FATTY ACID SYNTHASE"/>
    <property type="match status" value="1"/>
</dbReference>
<keyword evidence="3" id="KW-0597">Phosphoprotein</keyword>